<evidence type="ECO:0000256" key="1">
    <source>
        <dbReference type="ARBA" id="ARBA00022603"/>
    </source>
</evidence>
<keyword evidence="5" id="KW-0614">Plasmid</keyword>
<gene>
    <name evidence="5" type="ORF">BJL73_p00105</name>
</gene>
<protein>
    <submittedName>
        <fullName evidence="5">Putative DNA methylase</fullName>
    </submittedName>
</protein>
<geneLocation type="plasmid" evidence="5">
    <name>pPH2</name>
</geneLocation>
<dbReference type="Pfam" id="PF01555">
    <property type="entry name" value="N6_N4_Mtase"/>
    <property type="match status" value="1"/>
</dbReference>
<dbReference type="GO" id="GO:0008170">
    <property type="term" value="F:N-methyltransferase activity"/>
    <property type="evidence" value="ECO:0007669"/>
    <property type="project" value="InterPro"/>
</dbReference>
<accession>A0A499S231</accession>
<name>A0A499S231_STAAU</name>
<dbReference type="InterPro" id="IPR029063">
    <property type="entry name" value="SAM-dependent_MTases_sf"/>
</dbReference>
<dbReference type="GO" id="GO:0032259">
    <property type="term" value="P:methylation"/>
    <property type="evidence" value="ECO:0007669"/>
    <property type="project" value="UniProtKB-KW"/>
</dbReference>
<evidence type="ECO:0000256" key="3">
    <source>
        <dbReference type="ARBA" id="ARBA00022747"/>
    </source>
</evidence>
<dbReference type="InterPro" id="IPR001091">
    <property type="entry name" value="RM_Methyltransferase"/>
</dbReference>
<feature type="domain" description="DNA methylase N-4/N-6" evidence="4">
    <location>
        <begin position="14"/>
        <end position="83"/>
    </location>
</feature>
<evidence type="ECO:0000256" key="2">
    <source>
        <dbReference type="ARBA" id="ARBA00022679"/>
    </source>
</evidence>
<dbReference type="EMBL" id="MH785233">
    <property type="protein sequence ID" value="AYK27879.1"/>
    <property type="molecule type" value="Genomic_DNA"/>
</dbReference>
<keyword evidence="3" id="KW-0680">Restriction system</keyword>
<proteinExistence type="predicted"/>
<reference evidence="5" key="1">
    <citation type="journal article" date="2019" name="Front. Microbiol.">
        <title>Prevalence of Antibiotic and Heavy Metal Resistance Determinants and Virulence-Related Genetic Elements in Plasmids of Staphylococcus aureus.</title>
        <authorList>
            <person name="Bukowski M."/>
            <person name="Piwowarczyk R."/>
            <person name="Madry A."/>
            <person name="Zagorski-Przybylo R."/>
            <person name="Hydzik M."/>
            <person name="Wladyka B."/>
        </authorList>
    </citation>
    <scope>NUCLEOTIDE SEQUENCE</scope>
    <source>
        <strain evidence="5">Ph2</strain>
        <plasmid evidence="5">pPH2</plasmid>
    </source>
</reference>
<keyword evidence="2" id="KW-0808">Transferase</keyword>
<organism evidence="5">
    <name type="scientific">Staphylococcus aureus</name>
    <dbReference type="NCBI Taxonomy" id="1280"/>
    <lineage>
        <taxon>Bacteria</taxon>
        <taxon>Bacillati</taxon>
        <taxon>Bacillota</taxon>
        <taxon>Bacilli</taxon>
        <taxon>Bacillales</taxon>
        <taxon>Staphylococcaceae</taxon>
        <taxon>Staphylococcus</taxon>
    </lineage>
</organism>
<dbReference type="Gene3D" id="3.40.50.150">
    <property type="entry name" value="Vaccinia Virus protein VP39"/>
    <property type="match status" value="1"/>
</dbReference>
<evidence type="ECO:0000259" key="4">
    <source>
        <dbReference type="Pfam" id="PF01555"/>
    </source>
</evidence>
<dbReference type="SUPFAM" id="SSF53335">
    <property type="entry name" value="S-adenosyl-L-methionine-dependent methyltransferases"/>
    <property type="match status" value="1"/>
</dbReference>
<keyword evidence="1 5" id="KW-0489">Methyltransferase</keyword>
<dbReference type="PRINTS" id="PR00508">
    <property type="entry name" value="S21N4MTFRASE"/>
</dbReference>
<dbReference type="InterPro" id="IPR002941">
    <property type="entry name" value="DNA_methylase_N4/N6"/>
</dbReference>
<sequence length="83" mass="9268">MVSYIFLLCNRTQLSNMWLDTPYEGISKEGGVTLKGGKKPEQLIKRIIEMATNKGDIVLDFFGGSGTTASVSHKLQRQYITIE</sequence>
<dbReference type="AlphaFoldDB" id="A0A499S231"/>
<dbReference type="GO" id="GO:0003677">
    <property type="term" value="F:DNA binding"/>
    <property type="evidence" value="ECO:0007669"/>
    <property type="project" value="InterPro"/>
</dbReference>
<dbReference type="GO" id="GO:0009307">
    <property type="term" value="P:DNA restriction-modification system"/>
    <property type="evidence" value="ECO:0007669"/>
    <property type="project" value="UniProtKB-KW"/>
</dbReference>
<evidence type="ECO:0000313" key="5">
    <source>
        <dbReference type="EMBL" id="AYK27879.1"/>
    </source>
</evidence>